<name>A0A3N0AGK4_9ACTN</name>
<dbReference type="PANTHER" id="PTHR37421">
    <property type="entry name" value="UPF0260 PROTEIN YCGN"/>
    <property type="match status" value="1"/>
</dbReference>
<sequence length="98" mass="11596">MLPPWTIVSRYLKYRSSWDSLCDQCGRCCFMREVDEDGDVIIDYAAPCEFLDVATRQCTVYERRFEACDRCNKVTLRHALFADHLPEGCAYVRIFRER</sequence>
<evidence type="ECO:0008006" key="3">
    <source>
        <dbReference type="Google" id="ProtNLM"/>
    </source>
</evidence>
<evidence type="ECO:0000313" key="1">
    <source>
        <dbReference type="EMBL" id="RNL20609.1"/>
    </source>
</evidence>
<reference evidence="2" key="1">
    <citation type="submission" date="2018-05" db="EMBL/GenBank/DDBJ databases">
        <title>Genome Sequencing of selected type strains of the family Eggerthellaceae.</title>
        <authorList>
            <person name="Danylec N."/>
            <person name="Stoll D.A."/>
            <person name="Doetsch A."/>
            <person name="Huch M."/>
        </authorList>
    </citation>
    <scope>NUCLEOTIDE SEQUENCE [LARGE SCALE GENOMIC DNA]</scope>
    <source>
        <strain evidence="2">DSM 17537</strain>
    </source>
</reference>
<gene>
    <name evidence="1" type="ORF">DMP07_03215</name>
</gene>
<dbReference type="OrthoDB" id="9786855at2"/>
<protein>
    <recommendedName>
        <fullName evidence="3">YcgN family cysteine cluster protein</fullName>
    </recommendedName>
</protein>
<dbReference type="PANTHER" id="PTHR37421:SF1">
    <property type="entry name" value="UPF0260 PROTEIN YCGN"/>
    <property type="match status" value="1"/>
</dbReference>
<comment type="caution">
    <text evidence="1">The sequence shown here is derived from an EMBL/GenBank/DDBJ whole genome shotgun (WGS) entry which is preliminary data.</text>
</comment>
<dbReference type="EMBL" id="QICB01000002">
    <property type="protein sequence ID" value="RNL20609.1"/>
    <property type="molecule type" value="Genomic_DNA"/>
</dbReference>
<keyword evidence="2" id="KW-1185">Reference proteome</keyword>
<dbReference type="RefSeq" id="WP_123197710.1">
    <property type="nucleotide sequence ID" value="NZ_QICB01000002.1"/>
</dbReference>
<evidence type="ECO:0000313" key="2">
    <source>
        <dbReference type="Proteomes" id="UP000267368"/>
    </source>
</evidence>
<organism evidence="1 2">
    <name type="scientific">Slackia faecicanis</name>
    <dbReference type="NCBI Taxonomy" id="255723"/>
    <lineage>
        <taxon>Bacteria</taxon>
        <taxon>Bacillati</taxon>
        <taxon>Actinomycetota</taxon>
        <taxon>Coriobacteriia</taxon>
        <taxon>Eggerthellales</taxon>
        <taxon>Eggerthellaceae</taxon>
        <taxon>Slackia</taxon>
    </lineage>
</organism>
<dbReference type="InterPro" id="IPR008228">
    <property type="entry name" value="UCP006173"/>
</dbReference>
<dbReference type="AlphaFoldDB" id="A0A3N0AGK4"/>
<accession>A0A3N0AGK4</accession>
<dbReference type="Proteomes" id="UP000267368">
    <property type="component" value="Unassembled WGS sequence"/>
</dbReference>
<proteinExistence type="predicted"/>